<evidence type="ECO:0000313" key="3">
    <source>
        <dbReference type="Proteomes" id="UP001595962"/>
    </source>
</evidence>
<evidence type="ECO:0000313" key="2">
    <source>
        <dbReference type="EMBL" id="MFC4655992.1"/>
    </source>
</evidence>
<protein>
    <recommendedName>
        <fullName evidence="4">Site-specific integrase</fullName>
    </recommendedName>
</protein>
<keyword evidence="1" id="KW-0233">DNA recombination</keyword>
<dbReference type="SUPFAM" id="SSF56349">
    <property type="entry name" value="DNA breaking-rejoining enzymes"/>
    <property type="match status" value="1"/>
</dbReference>
<name>A0ABV9JP04_9GAMM</name>
<gene>
    <name evidence="2" type="ORF">ACFO3I_13330</name>
</gene>
<evidence type="ECO:0000256" key="1">
    <source>
        <dbReference type="ARBA" id="ARBA00023172"/>
    </source>
</evidence>
<dbReference type="Proteomes" id="UP001595962">
    <property type="component" value="Unassembled WGS sequence"/>
</dbReference>
<proteinExistence type="predicted"/>
<sequence>MNKIALVDIFQSDNTKELFQFNKDNWPWLSNIAISDCAIEITDTTGELISSTVVNLDIELLNGSRLTDHKNKEFFNLVIEYVELYRLHNPSVKAHVHAHRITSLLGFICWLGKYNIRTLYNVTRTHIDAFVNDAVYGTEFALDIPYRVFCSIKTQLAEGDKSLYRQTNTFRRSVIYNQASVDKLPCSRLTYTPKIVDWFENQLKNHVPEIDLEKVQYQELLDELDLVPSPITVQDLHRKLIPLDEIWCWKHYFKSKTFRTEPFIEGASKVATRFGSVTQRTRTIPPKTAFAIMSESAKWVIDYSDEILSLLNEKADARTVVDRLSAKGLKIDVRDGRRKHYGVVTLDGVVRYLFAACFTVIASLTARRKEEIFDLGFKCVDEDRGDGAYWLTIYIEKTSQRYDLCPVPVMVKKAVGVLEKLSHEARLCSQSDSLWLYISDGEVVSLGDGPIRYSLQDFYCKFVDPESIENWSLSFHQFRRMFALLYYYRFEGAYIGALSYHLRHFNIEMTKRYITDEKFMKEMKEIGEDWTASFLRRVIAGEEKIGGKAGEKMKRKLADWLGHFRENVDVVERERVVEKLMRYMNRVGTDFTQQVWGTICSCPKKTTLRRYANCADGNGEPNIQNGSEEICGGCPYSAYTSRFADAICHKIESKQKAVDFCGHGSVLGEVSGVQIVVLQDLLSKAESITTFEVQSG</sequence>
<keyword evidence="3" id="KW-1185">Reference proteome</keyword>
<dbReference type="Gene3D" id="1.10.443.10">
    <property type="entry name" value="Intergrase catalytic core"/>
    <property type="match status" value="1"/>
</dbReference>
<reference evidence="3" key="1">
    <citation type="journal article" date="2019" name="Int. J. Syst. Evol. Microbiol.">
        <title>The Global Catalogue of Microorganisms (GCM) 10K type strain sequencing project: providing services to taxonomists for standard genome sequencing and annotation.</title>
        <authorList>
            <consortium name="The Broad Institute Genomics Platform"/>
            <consortium name="The Broad Institute Genome Sequencing Center for Infectious Disease"/>
            <person name="Wu L."/>
            <person name="Ma J."/>
        </authorList>
    </citation>
    <scope>NUCLEOTIDE SEQUENCE [LARGE SCALE GENOMIC DNA]</scope>
    <source>
        <strain evidence="3">DT28</strain>
    </source>
</reference>
<organism evidence="2 3">
    <name type="scientific">Rheinheimera marina</name>
    <dbReference type="NCBI Taxonomy" id="1774958"/>
    <lineage>
        <taxon>Bacteria</taxon>
        <taxon>Pseudomonadati</taxon>
        <taxon>Pseudomonadota</taxon>
        <taxon>Gammaproteobacteria</taxon>
        <taxon>Chromatiales</taxon>
        <taxon>Chromatiaceae</taxon>
        <taxon>Rheinheimera</taxon>
    </lineage>
</organism>
<dbReference type="RefSeq" id="WP_377334614.1">
    <property type="nucleotide sequence ID" value="NZ_JBHSGB010000010.1"/>
</dbReference>
<dbReference type="InterPro" id="IPR011010">
    <property type="entry name" value="DNA_brk_join_enz"/>
</dbReference>
<comment type="caution">
    <text evidence="2">The sequence shown here is derived from an EMBL/GenBank/DDBJ whole genome shotgun (WGS) entry which is preliminary data.</text>
</comment>
<evidence type="ECO:0008006" key="4">
    <source>
        <dbReference type="Google" id="ProtNLM"/>
    </source>
</evidence>
<accession>A0ABV9JP04</accession>
<dbReference type="EMBL" id="JBHSGB010000010">
    <property type="protein sequence ID" value="MFC4655992.1"/>
    <property type="molecule type" value="Genomic_DNA"/>
</dbReference>
<dbReference type="InterPro" id="IPR013762">
    <property type="entry name" value="Integrase-like_cat_sf"/>
</dbReference>